<dbReference type="Proteomes" id="UP000003053">
    <property type="component" value="Unassembled WGS sequence"/>
</dbReference>
<reference evidence="1 2" key="1">
    <citation type="submission" date="2006-02" db="EMBL/GenBank/DDBJ databases">
        <authorList>
            <person name="Murray A."/>
            <person name="Staley J."/>
            <person name="Ferriera S."/>
            <person name="Johnson J."/>
            <person name="Kravitz S."/>
            <person name="Halpern A."/>
            <person name="Remington K."/>
            <person name="Beeson K."/>
            <person name="Tran B."/>
            <person name="Rogers Y.-H."/>
            <person name="Friedman R."/>
            <person name="Venter J.C."/>
        </authorList>
    </citation>
    <scope>NUCLEOTIDE SEQUENCE [LARGE SCALE GENOMIC DNA]</scope>
    <source>
        <strain evidence="1 2">23-P</strain>
    </source>
</reference>
<dbReference type="HOGENOM" id="CLU_2070931_0_0_10"/>
<evidence type="ECO:0000313" key="2">
    <source>
        <dbReference type="Proteomes" id="UP000003053"/>
    </source>
</evidence>
<keyword evidence="2" id="KW-1185">Reference proteome</keyword>
<dbReference type="EMBL" id="AAOG01000003">
    <property type="protein sequence ID" value="EAR12124.1"/>
    <property type="molecule type" value="Genomic_DNA"/>
</dbReference>
<evidence type="ECO:0000313" key="1">
    <source>
        <dbReference type="EMBL" id="EAR12124.1"/>
    </source>
</evidence>
<dbReference type="AlphaFoldDB" id="A4C1X1"/>
<accession>A4C1X1</accession>
<sequence>MEISLISNSDNDPMIWNNGVYLYMPKDVIFLNLAVGYAKDIDTALVEIKGISFEPSKTKEGQTAIFRWTEAESVVFDENGDLCIWQIVYRLGATFHVNKFIKSDNIKYGISYSENYKL</sequence>
<dbReference type="RefSeq" id="WP_004571088.1">
    <property type="nucleotide sequence ID" value="NZ_CH724148.1"/>
</dbReference>
<gene>
    <name evidence="1" type="ORF">PI23P_12342</name>
</gene>
<name>A4C1X1_9FLAO</name>
<protein>
    <submittedName>
        <fullName evidence="1">Uncharacterized protein</fullName>
    </submittedName>
</protein>
<comment type="caution">
    <text evidence="1">The sequence shown here is derived from an EMBL/GenBank/DDBJ whole genome shotgun (WGS) entry which is preliminary data.</text>
</comment>
<proteinExistence type="predicted"/>
<organism evidence="1 2">
    <name type="scientific">Polaribacter irgensii 23-P</name>
    <dbReference type="NCBI Taxonomy" id="313594"/>
    <lineage>
        <taxon>Bacteria</taxon>
        <taxon>Pseudomonadati</taxon>
        <taxon>Bacteroidota</taxon>
        <taxon>Flavobacteriia</taxon>
        <taxon>Flavobacteriales</taxon>
        <taxon>Flavobacteriaceae</taxon>
    </lineage>
</organism>